<dbReference type="GO" id="GO:0071770">
    <property type="term" value="P:DIM/DIP cell wall layer assembly"/>
    <property type="evidence" value="ECO:0007669"/>
    <property type="project" value="TreeGrafter"/>
</dbReference>
<dbReference type="InterPro" id="IPR009081">
    <property type="entry name" value="PP-bd_ACP"/>
</dbReference>
<dbReference type="PANTHER" id="PTHR43775:SF37">
    <property type="entry name" value="SI:DKEY-61P9.11"/>
    <property type="match status" value="1"/>
</dbReference>
<keyword evidence="9" id="KW-1185">Reference proteome</keyword>
<dbReference type="PROSITE" id="PS50075">
    <property type="entry name" value="CARRIER"/>
    <property type="match status" value="1"/>
</dbReference>
<dbReference type="EMBL" id="CP023692">
    <property type="protein sequence ID" value="QEV49328.1"/>
    <property type="molecule type" value="Genomic_DNA"/>
</dbReference>
<dbReference type="GO" id="GO:0005886">
    <property type="term" value="C:plasma membrane"/>
    <property type="evidence" value="ECO:0007669"/>
    <property type="project" value="TreeGrafter"/>
</dbReference>
<keyword evidence="1" id="KW-0596">Phosphopantetheine</keyword>
<dbReference type="PROSITE" id="PS52004">
    <property type="entry name" value="KS3_2"/>
    <property type="match status" value="1"/>
</dbReference>
<accession>A0A5J6JPC6</accession>
<dbReference type="SUPFAM" id="SSF47336">
    <property type="entry name" value="ACP-like"/>
    <property type="match status" value="1"/>
</dbReference>
<sequence length="1039" mass="108263">MSAPLPGHHAPAPAPAAAPAAAADDEYAVAVVGMAVRLPGCESLDHYWEILAAGEDAVTRRTQQPGTFVPAYGSVPRPAHFDPARFGIAPSEALLLDPQHRLLLEAADEALEAANVDRVRTPAISVYAGVGHNDYERWVGTALAGQPGVDAQALEVTNRGDYAATRVAYRLGLHGAAITVQSACSTALTAVHLAVQDLLAHGSDLAVAGVAAVRVPAPGGYDAPLGGIGSPDGVCRPFDQAAGGSVPGDGAGAVVLKRLGDAVRDGDDIWAVVRGTAMNNDGSGKSGFAGVDAAAQAEVIRAALHVAGLRPQDIDYVEAHGSGTRIGDATEWSALAEVFADVDHPVRVGAAKGGLGHLREAAGLAGLVKAVLSLRHGRLVATPHFDRLPTDLARTGGPLHPLGEALDWPPADGRPRRAGVSAFGLGGTNCHVVLEEAPPRPREHGQGTDAAQLLLVSSHHPDALSTDLDALRDHLDLHPARAADTAWTTQTARHRHPHRGYAVVTPEGGTRAAFDADRLRVQHGRAPSAPPEVVFVLPGIGSHYPGMGAGLAATDPVFASHLRAAVEIADGLTDGAVGRSFAAPGPRPAGDGGRVDLRALLRRDGAARPPRRALREVHLSLFCLEHAMARTLIDLGIRPAALLGHSLGEWVAAVLAGVIGLDDAMAAVARRADLVVTAGEGAMLGVLAPAEDVEKYAGDDTWLAADNGPGHCVFSGRPDAVTALAGRLRDDGFTVLPVDTAHPFHTPQLTRAADLLGEDMRDVPLGPARIPIASSVLGRWLDGETPTPSYWRDHMVGRVRFKAAAGLVLARHRVLIEVGPGTARPWIGQSDPDAVCVRTVRQSYEHVPDRQVLLEALGELWTHGVEAEWERLHPVPGRRTTLPPRNLIRRRYLPDAPPPADQFAPSAPVPAAGAPATGAGAGAGVGVGGEQTGPQHRPDPAAGPQPPSTVGGYLAERFRLLLGLREVHPDDHFFHLGGDSLMGVHLIAGLKELTGTAVPPSIVFASATLGGMTREVEAWLAAAGQQQPEPLDDNESRRP</sequence>
<dbReference type="KEGG" id="svn:CP980_33460"/>
<dbReference type="InterPro" id="IPR016036">
    <property type="entry name" value="Malonyl_transacylase_ACP-bd"/>
</dbReference>
<dbReference type="GeneID" id="95615444"/>
<dbReference type="PROSITE" id="PS00012">
    <property type="entry name" value="PHOSPHOPANTETHEINE"/>
    <property type="match status" value="1"/>
</dbReference>
<dbReference type="Proteomes" id="UP000325563">
    <property type="component" value="Chromosome"/>
</dbReference>
<dbReference type="InterPro" id="IPR020806">
    <property type="entry name" value="PKS_PP-bd"/>
</dbReference>
<evidence type="ECO:0000256" key="3">
    <source>
        <dbReference type="ARBA" id="ARBA00022679"/>
    </source>
</evidence>
<dbReference type="Gene3D" id="3.30.70.250">
    <property type="entry name" value="Malonyl-CoA ACP transacylase, ACP-binding"/>
    <property type="match status" value="1"/>
</dbReference>
<evidence type="ECO:0000313" key="8">
    <source>
        <dbReference type="EMBL" id="QEV49328.1"/>
    </source>
</evidence>
<dbReference type="Pfam" id="PF00698">
    <property type="entry name" value="Acyl_transf_1"/>
    <property type="match status" value="1"/>
</dbReference>
<dbReference type="InterPro" id="IPR020841">
    <property type="entry name" value="PKS_Beta-ketoAc_synthase_dom"/>
</dbReference>
<dbReference type="Pfam" id="PF00109">
    <property type="entry name" value="ketoacyl-synt"/>
    <property type="match status" value="1"/>
</dbReference>
<dbReference type="Pfam" id="PF00550">
    <property type="entry name" value="PP-binding"/>
    <property type="match status" value="1"/>
</dbReference>
<evidence type="ECO:0000256" key="2">
    <source>
        <dbReference type="ARBA" id="ARBA00022553"/>
    </source>
</evidence>
<dbReference type="SMART" id="SM00827">
    <property type="entry name" value="PKS_AT"/>
    <property type="match status" value="1"/>
</dbReference>
<dbReference type="InterPro" id="IPR006162">
    <property type="entry name" value="Ppantetheine_attach_site"/>
</dbReference>
<evidence type="ECO:0000256" key="1">
    <source>
        <dbReference type="ARBA" id="ARBA00022450"/>
    </source>
</evidence>
<gene>
    <name evidence="8" type="ORF">CP980_33460</name>
</gene>
<dbReference type="SUPFAM" id="SSF53901">
    <property type="entry name" value="Thiolase-like"/>
    <property type="match status" value="1"/>
</dbReference>
<dbReference type="GO" id="GO:0005737">
    <property type="term" value="C:cytoplasm"/>
    <property type="evidence" value="ECO:0007669"/>
    <property type="project" value="TreeGrafter"/>
</dbReference>
<dbReference type="RefSeq" id="WP_150529894.1">
    <property type="nucleotide sequence ID" value="NZ_BNBW01000006.1"/>
</dbReference>
<feature type="domain" description="Carrier" evidence="6">
    <location>
        <begin position="945"/>
        <end position="1020"/>
    </location>
</feature>
<dbReference type="Gene3D" id="3.40.366.10">
    <property type="entry name" value="Malonyl-Coenzyme A Acyl Carrier Protein, domain 2"/>
    <property type="match status" value="1"/>
</dbReference>
<feature type="domain" description="Ketosynthase family 3 (KS3)" evidence="7">
    <location>
        <begin position="26"/>
        <end position="436"/>
    </location>
</feature>
<protein>
    <submittedName>
        <fullName evidence="8">Acyltransferase domain-containing protein</fullName>
    </submittedName>
</protein>
<dbReference type="SUPFAM" id="SSF52151">
    <property type="entry name" value="FabD/lysophospholipase-like"/>
    <property type="match status" value="1"/>
</dbReference>
<dbReference type="Gene3D" id="1.10.1200.10">
    <property type="entry name" value="ACP-like"/>
    <property type="match status" value="1"/>
</dbReference>
<dbReference type="PANTHER" id="PTHR43775">
    <property type="entry name" value="FATTY ACID SYNTHASE"/>
    <property type="match status" value="1"/>
</dbReference>
<evidence type="ECO:0000313" key="9">
    <source>
        <dbReference type="Proteomes" id="UP000325563"/>
    </source>
</evidence>
<dbReference type="SMART" id="SM00825">
    <property type="entry name" value="PKS_KS"/>
    <property type="match status" value="1"/>
</dbReference>
<dbReference type="InterPro" id="IPR032821">
    <property type="entry name" value="PKS_assoc"/>
</dbReference>
<proteinExistence type="predicted"/>
<keyword evidence="3 8" id="KW-0808">Transferase</keyword>
<feature type="compositionally biased region" description="Low complexity" evidence="5">
    <location>
        <begin position="901"/>
        <end position="918"/>
    </location>
</feature>
<reference evidence="8 9" key="1">
    <citation type="submission" date="2017-09" db="EMBL/GenBank/DDBJ databases">
        <authorList>
            <person name="Lee N."/>
            <person name="Cho B.-K."/>
        </authorList>
    </citation>
    <scope>NUCLEOTIDE SEQUENCE [LARGE SCALE GENOMIC DNA]</scope>
    <source>
        <strain evidence="8 9">ATCC 27476</strain>
    </source>
</reference>
<dbReference type="InterPro" id="IPR014043">
    <property type="entry name" value="Acyl_transferase_dom"/>
</dbReference>
<name>A0A5J6JPC6_STRVI</name>
<dbReference type="Pfam" id="PF16197">
    <property type="entry name" value="KAsynt_C_assoc"/>
    <property type="match status" value="1"/>
</dbReference>
<keyword evidence="8" id="KW-0012">Acyltransferase</keyword>
<organism evidence="8 9">
    <name type="scientific">Streptomyces vinaceus</name>
    <dbReference type="NCBI Taxonomy" id="1960"/>
    <lineage>
        <taxon>Bacteria</taxon>
        <taxon>Bacillati</taxon>
        <taxon>Actinomycetota</taxon>
        <taxon>Actinomycetes</taxon>
        <taxon>Kitasatosporales</taxon>
        <taxon>Streptomycetaceae</taxon>
        <taxon>Streptomyces</taxon>
    </lineage>
</organism>
<keyword evidence="2" id="KW-0597">Phosphoprotein</keyword>
<evidence type="ECO:0000256" key="5">
    <source>
        <dbReference type="SAM" id="MobiDB-lite"/>
    </source>
</evidence>
<dbReference type="Pfam" id="PF02801">
    <property type="entry name" value="Ketoacyl-synt_C"/>
    <property type="match status" value="1"/>
</dbReference>
<dbReference type="SUPFAM" id="SSF55048">
    <property type="entry name" value="Probable ACP-binding domain of malonyl-CoA ACP transacylase"/>
    <property type="match status" value="1"/>
</dbReference>
<keyword evidence="4" id="KW-0045">Antibiotic biosynthesis</keyword>
<dbReference type="CDD" id="cd00833">
    <property type="entry name" value="PKS"/>
    <property type="match status" value="1"/>
</dbReference>
<dbReference type="GO" id="GO:0031177">
    <property type="term" value="F:phosphopantetheine binding"/>
    <property type="evidence" value="ECO:0007669"/>
    <property type="project" value="InterPro"/>
</dbReference>
<evidence type="ECO:0000259" key="7">
    <source>
        <dbReference type="PROSITE" id="PS52004"/>
    </source>
</evidence>
<dbReference type="GO" id="GO:0004312">
    <property type="term" value="F:fatty acid synthase activity"/>
    <property type="evidence" value="ECO:0007669"/>
    <property type="project" value="TreeGrafter"/>
</dbReference>
<dbReference type="InterPro" id="IPR014031">
    <property type="entry name" value="Ketoacyl_synth_C"/>
</dbReference>
<evidence type="ECO:0000256" key="4">
    <source>
        <dbReference type="ARBA" id="ARBA00023194"/>
    </source>
</evidence>
<dbReference type="Gene3D" id="3.40.47.10">
    <property type="match status" value="1"/>
</dbReference>
<dbReference type="GO" id="GO:0006633">
    <property type="term" value="P:fatty acid biosynthetic process"/>
    <property type="evidence" value="ECO:0007669"/>
    <property type="project" value="TreeGrafter"/>
</dbReference>
<dbReference type="InterPro" id="IPR016039">
    <property type="entry name" value="Thiolase-like"/>
</dbReference>
<evidence type="ECO:0000259" key="6">
    <source>
        <dbReference type="PROSITE" id="PS50075"/>
    </source>
</evidence>
<feature type="region of interest" description="Disordered" evidence="5">
    <location>
        <begin position="891"/>
        <end position="947"/>
    </location>
</feature>
<dbReference type="SMART" id="SM00823">
    <property type="entry name" value="PKS_PP"/>
    <property type="match status" value="1"/>
</dbReference>
<feature type="compositionally biased region" description="Gly residues" evidence="5">
    <location>
        <begin position="919"/>
        <end position="931"/>
    </location>
</feature>
<dbReference type="InterPro" id="IPR050091">
    <property type="entry name" value="PKS_NRPS_Biosynth_Enz"/>
</dbReference>
<dbReference type="InterPro" id="IPR016035">
    <property type="entry name" value="Acyl_Trfase/lysoPLipase"/>
</dbReference>
<dbReference type="InterPro" id="IPR001227">
    <property type="entry name" value="Ac_transferase_dom_sf"/>
</dbReference>
<dbReference type="InterPro" id="IPR036736">
    <property type="entry name" value="ACP-like_sf"/>
</dbReference>
<dbReference type="Gene3D" id="3.30.70.3290">
    <property type="match status" value="1"/>
</dbReference>
<dbReference type="AlphaFoldDB" id="A0A5J6JPC6"/>
<dbReference type="InterPro" id="IPR014030">
    <property type="entry name" value="Ketoacyl_synth_N"/>
</dbReference>
<dbReference type="GO" id="GO:0017000">
    <property type="term" value="P:antibiotic biosynthetic process"/>
    <property type="evidence" value="ECO:0007669"/>
    <property type="project" value="UniProtKB-KW"/>
</dbReference>